<proteinExistence type="predicted"/>
<feature type="region of interest" description="Disordered" evidence="2">
    <location>
        <begin position="1"/>
        <end position="36"/>
    </location>
</feature>
<organism evidence="3 4">
    <name type="scientific">Polarella glacialis</name>
    <name type="common">Dinoflagellate</name>
    <dbReference type="NCBI Taxonomy" id="89957"/>
    <lineage>
        <taxon>Eukaryota</taxon>
        <taxon>Sar</taxon>
        <taxon>Alveolata</taxon>
        <taxon>Dinophyceae</taxon>
        <taxon>Suessiales</taxon>
        <taxon>Suessiaceae</taxon>
        <taxon>Polarella</taxon>
    </lineage>
</organism>
<evidence type="ECO:0000256" key="1">
    <source>
        <dbReference type="SAM" id="Coils"/>
    </source>
</evidence>
<reference evidence="3" key="1">
    <citation type="submission" date="2021-02" db="EMBL/GenBank/DDBJ databases">
        <authorList>
            <person name="Dougan E. K."/>
            <person name="Rhodes N."/>
            <person name="Thang M."/>
            <person name="Chan C."/>
        </authorList>
    </citation>
    <scope>NUCLEOTIDE SEQUENCE</scope>
</reference>
<evidence type="ECO:0000256" key="2">
    <source>
        <dbReference type="SAM" id="MobiDB-lite"/>
    </source>
</evidence>
<accession>A0A813K5V3</accession>
<evidence type="ECO:0000313" key="4">
    <source>
        <dbReference type="Proteomes" id="UP000626109"/>
    </source>
</evidence>
<keyword evidence="1" id="KW-0175">Coiled coil</keyword>
<comment type="caution">
    <text evidence="3">The sequence shown here is derived from an EMBL/GenBank/DDBJ whole genome shotgun (WGS) entry which is preliminary data.</text>
</comment>
<dbReference type="Proteomes" id="UP000626109">
    <property type="component" value="Unassembled WGS sequence"/>
</dbReference>
<dbReference type="AlphaFoldDB" id="A0A813K5V3"/>
<feature type="compositionally biased region" description="Basic and acidic residues" evidence="2">
    <location>
        <begin position="1"/>
        <end position="26"/>
    </location>
</feature>
<feature type="coiled-coil region" evidence="1">
    <location>
        <begin position="280"/>
        <end position="307"/>
    </location>
</feature>
<sequence length="330" mass="37218">MAQAEASREEGSNNGDSRHERVHLSGDFDPDATDSEGEAVGLSYELNNSRNNTNMKSLTKKLLHIQRLLALGRKRRLGARVAARRVASRSLQMPSEAEEAFVGSVLSLEPLMAQAYRLLQPFCSMQLATRAAASTDSGSGTLTDLAVDAIHKAKVTTARAAWREHVEPLRKEVETAFRRHAELQQQFNECRTEYLREVAALRNEVRVRGDPEHCIGRGMTKDVTFFFEPMKALSPCEMEFALGVIKEKLKMIFETNPAVQETMDFGQVERLRELMNSSEVSNLREVLQRKEKVLSEFRSERLSLQHELALAHKRLRRGGCGPEAPNNREE</sequence>
<name>A0A813K5V3_POLGL</name>
<gene>
    <name evidence="3" type="ORF">PGLA2088_LOCUS29039</name>
</gene>
<feature type="non-terminal residue" evidence="3">
    <location>
        <position position="330"/>
    </location>
</feature>
<dbReference type="EMBL" id="CAJNNW010028142">
    <property type="protein sequence ID" value="CAE8694832.1"/>
    <property type="molecule type" value="Genomic_DNA"/>
</dbReference>
<protein>
    <submittedName>
        <fullName evidence="3">Uncharacterized protein</fullName>
    </submittedName>
</protein>
<evidence type="ECO:0000313" key="3">
    <source>
        <dbReference type="EMBL" id="CAE8694832.1"/>
    </source>
</evidence>